<feature type="domain" description="IRG-type G" evidence="5">
    <location>
        <begin position="523"/>
        <end position="675"/>
    </location>
</feature>
<dbReference type="InterPro" id="IPR051515">
    <property type="entry name" value="IRG"/>
</dbReference>
<dbReference type="SUPFAM" id="SSF52540">
    <property type="entry name" value="P-loop containing nucleoside triphosphate hydrolases"/>
    <property type="match status" value="2"/>
</dbReference>
<keyword evidence="2" id="KW-0547">Nucleotide-binding</keyword>
<dbReference type="InterPro" id="IPR030385">
    <property type="entry name" value="G_IRG_dom"/>
</dbReference>
<evidence type="ECO:0000256" key="4">
    <source>
        <dbReference type="ARBA" id="ARBA00023134"/>
    </source>
</evidence>
<sequence>MKKSAHMEDNNRWGKTTRIYLTKIFQALFPKEEEKMLNWKKYLRRRVLNDHLKLREHAERDRLCAQQAIKGPIPSRFHPSVFSYIAAKLTKQTPVRAERLKRLQRYRLILTPIYIENRPRDDDTALIAETASHNMAGIIEEDQISMLKAFQEDGLDGLKQMIINNRDKWESIPIRIAVTGNSGVGKSSFINAFLGLKPNAAGAAAVGVAETTMEVKAYPHPKNNNFVLYDLPGVGTQLFPRESYLQKVDFKKYDFFMILSATRFTENDAWLSQQIKEQQKKFFFVRTKIDIDMQNERDDCDEAFNQDLSLHKIREDAEGNLNDRKSKVYLITTKLRIINQFDYNRLMKDLMTETPELKKDSLVLFLPSLTEAVILEKEKVLSKRAPALAIASAIAGAIPLPGVSAAVDGTIIATDAKFYMEQFNLDEKSLKDFEMNYSLKISKLNLATRTLGITAASICQACAVGVASEATENVVKVLIPGLGSAIAGKMASISEEDEVSFREKGTDGLHSFILQRKENWKSNPLRIAVTGNSGVGKSSLINAFLGLKPNAPGAAAVGITETTMQVKAYPHPNNENFVLYDLPGVGTQLFRRKCYLKKVDFNKYDFFLILSATRFTENEAWLARRANEQQKKFFFVRTKIDIDMENEKDDSGENFNQEKSLQNIKEDVERNLQGY</sequence>
<dbReference type="InterPro" id="IPR007743">
    <property type="entry name" value="Immunity-related_GTPase-like"/>
</dbReference>
<evidence type="ECO:0000256" key="3">
    <source>
        <dbReference type="ARBA" id="ARBA00022801"/>
    </source>
</evidence>
<evidence type="ECO:0000313" key="6">
    <source>
        <dbReference type="EMBL" id="WAR29735.1"/>
    </source>
</evidence>
<dbReference type="PANTHER" id="PTHR32341:SF10">
    <property type="entry name" value="INTERFERON-INDUCIBLE GTPASE 5"/>
    <property type="match status" value="1"/>
</dbReference>
<proteinExistence type="inferred from homology"/>
<name>A0ABY7G5M4_MYAAR</name>
<dbReference type="Proteomes" id="UP001164746">
    <property type="component" value="Chromosome 16"/>
</dbReference>
<dbReference type="InterPro" id="IPR027417">
    <property type="entry name" value="P-loop_NTPase"/>
</dbReference>
<reference evidence="6" key="1">
    <citation type="submission" date="2022-11" db="EMBL/GenBank/DDBJ databases">
        <title>Centuries of genome instability and evolution in soft-shell clam transmissible cancer (bioRxiv).</title>
        <authorList>
            <person name="Hart S.F.M."/>
            <person name="Yonemitsu M.A."/>
            <person name="Giersch R.M."/>
            <person name="Beal B.F."/>
            <person name="Arriagada G."/>
            <person name="Davis B.W."/>
            <person name="Ostrander E.A."/>
            <person name="Goff S.P."/>
            <person name="Metzger M.J."/>
        </authorList>
    </citation>
    <scope>NUCLEOTIDE SEQUENCE</scope>
    <source>
        <strain evidence="6">MELC-2E11</strain>
        <tissue evidence="6">Siphon/mantle</tissue>
    </source>
</reference>
<gene>
    <name evidence="6" type="ORF">MAR_003303</name>
</gene>
<evidence type="ECO:0000259" key="5">
    <source>
        <dbReference type="PROSITE" id="PS51716"/>
    </source>
</evidence>
<evidence type="ECO:0000256" key="2">
    <source>
        <dbReference type="ARBA" id="ARBA00022741"/>
    </source>
</evidence>
<dbReference type="EMBL" id="CP111027">
    <property type="protein sequence ID" value="WAR29735.1"/>
    <property type="molecule type" value="Genomic_DNA"/>
</dbReference>
<accession>A0ABY7G5M4</accession>
<dbReference type="Pfam" id="PF05049">
    <property type="entry name" value="IIGP"/>
    <property type="match status" value="2"/>
</dbReference>
<keyword evidence="3" id="KW-0378">Hydrolase</keyword>
<evidence type="ECO:0000313" key="7">
    <source>
        <dbReference type="Proteomes" id="UP001164746"/>
    </source>
</evidence>
<dbReference type="Gene3D" id="3.40.50.300">
    <property type="entry name" value="P-loop containing nucleotide triphosphate hydrolases"/>
    <property type="match status" value="2"/>
</dbReference>
<protein>
    <submittedName>
        <fullName evidence="6">TGTP2-like protein</fullName>
    </submittedName>
</protein>
<keyword evidence="7" id="KW-1185">Reference proteome</keyword>
<dbReference type="PANTHER" id="PTHR32341">
    <property type="entry name" value="INTERFERON-INDUCIBLE GTPASE"/>
    <property type="match status" value="1"/>
</dbReference>
<keyword evidence="4" id="KW-0342">GTP-binding</keyword>
<feature type="domain" description="IRG-type G" evidence="5">
    <location>
        <begin position="172"/>
        <end position="358"/>
    </location>
</feature>
<organism evidence="6 7">
    <name type="scientific">Mya arenaria</name>
    <name type="common">Soft-shell clam</name>
    <dbReference type="NCBI Taxonomy" id="6604"/>
    <lineage>
        <taxon>Eukaryota</taxon>
        <taxon>Metazoa</taxon>
        <taxon>Spiralia</taxon>
        <taxon>Lophotrochozoa</taxon>
        <taxon>Mollusca</taxon>
        <taxon>Bivalvia</taxon>
        <taxon>Autobranchia</taxon>
        <taxon>Heteroconchia</taxon>
        <taxon>Euheterodonta</taxon>
        <taxon>Imparidentia</taxon>
        <taxon>Neoheterodontei</taxon>
        <taxon>Myida</taxon>
        <taxon>Myoidea</taxon>
        <taxon>Myidae</taxon>
        <taxon>Mya</taxon>
    </lineage>
</organism>
<dbReference type="PROSITE" id="PS51716">
    <property type="entry name" value="G_IRG"/>
    <property type="match status" value="2"/>
</dbReference>
<evidence type="ECO:0000256" key="1">
    <source>
        <dbReference type="ARBA" id="ARBA00005429"/>
    </source>
</evidence>
<comment type="similarity">
    <text evidence="1">Belongs to the TRAFAC class dynamin-like GTPase superfamily. IRG family.</text>
</comment>